<evidence type="ECO:0000313" key="1">
    <source>
        <dbReference type="EMBL" id="CAB1423327.1"/>
    </source>
</evidence>
<comment type="caution">
    <text evidence="1">The sequence shown here is derived from an EMBL/GenBank/DDBJ whole genome shotgun (WGS) entry which is preliminary data.</text>
</comment>
<evidence type="ECO:0000313" key="2">
    <source>
        <dbReference type="Proteomes" id="UP001153269"/>
    </source>
</evidence>
<dbReference type="Proteomes" id="UP001153269">
    <property type="component" value="Unassembled WGS sequence"/>
</dbReference>
<accession>A0A9N7U3B6</accession>
<keyword evidence="2" id="KW-1185">Reference proteome</keyword>
<sequence>MLLFHTRDAPLPALLRRGGLSRADCRWKLESCASATVCVDRRRGEKWSAELRVIGESDGLTGVWCRWLWPWPAGSGASAPVCAS</sequence>
<proteinExistence type="predicted"/>
<reference evidence="1" key="1">
    <citation type="submission" date="2020-03" db="EMBL/GenBank/DDBJ databases">
        <authorList>
            <person name="Weist P."/>
        </authorList>
    </citation>
    <scope>NUCLEOTIDE SEQUENCE</scope>
</reference>
<dbReference type="EMBL" id="CADEAL010000648">
    <property type="protein sequence ID" value="CAB1423327.1"/>
    <property type="molecule type" value="Genomic_DNA"/>
</dbReference>
<organism evidence="1 2">
    <name type="scientific">Pleuronectes platessa</name>
    <name type="common">European plaice</name>
    <dbReference type="NCBI Taxonomy" id="8262"/>
    <lineage>
        <taxon>Eukaryota</taxon>
        <taxon>Metazoa</taxon>
        <taxon>Chordata</taxon>
        <taxon>Craniata</taxon>
        <taxon>Vertebrata</taxon>
        <taxon>Euteleostomi</taxon>
        <taxon>Actinopterygii</taxon>
        <taxon>Neopterygii</taxon>
        <taxon>Teleostei</taxon>
        <taxon>Neoteleostei</taxon>
        <taxon>Acanthomorphata</taxon>
        <taxon>Carangaria</taxon>
        <taxon>Pleuronectiformes</taxon>
        <taxon>Pleuronectoidei</taxon>
        <taxon>Pleuronectidae</taxon>
        <taxon>Pleuronectes</taxon>
    </lineage>
</organism>
<dbReference type="AlphaFoldDB" id="A0A9N7U3B6"/>
<gene>
    <name evidence="1" type="ORF">PLEPLA_LOCUS11246</name>
</gene>
<name>A0A9N7U3B6_PLEPL</name>
<protein>
    <submittedName>
        <fullName evidence="1">Uncharacterized protein</fullName>
    </submittedName>
</protein>